<evidence type="ECO:0000256" key="5">
    <source>
        <dbReference type="ARBA" id="ARBA00035674"/>
    </source>
</evidence>
<protein>
    <recommendedName>
        <fullName evidence="5">phosphoethanolamine N-methyltransferase</fullName>
        <ecNumber evidence="5">2.1.1.103</ecNumber>
    </recommendedName>
</protein>
<comment type="caution">
    <text evidence="10">The sequence shown here is derived from an EMBL/GenBank/DDBJ whole genome shotgun (WGS) entry which is preliminary data.</text>
</comment>
<dbReference type="OrthoDB" id="540004at2759"/>
<keyword evidence="11" id="KW-1185">Reference proteome</keyword>
<dbReference type="PANTHER" id="PTHR44307">
    <property type="entry name" value="PHOSPHOETHANOLAMINE METHYLTRANSFERASE"/>
    <property type="match status" value="1"/>
</dbReference>
<comment type="catalytic activity">
    <reaction evidence="8">
        <text>N-methylethanolamine phosphate + S-adenosyl-L-methionine = N,N-dimethylethanolamine phosphate + S-adenosyl-L-homocysteine + H(+)</text>
        <dbReference type="Rhea" id="RHEA:25321"/>
        <dbReference type="ChEBI" id="CHEBI:15378"/>
        <dbReference type="ChEBI" id="CHEBI:57781"/>
        <dbReference type="ChEBI" id="CHEBI:57856"/>
        <dbReference type="ChEBI" id="CHEBI:58641"/>
        <dbReference type="ChEBI" id="CHEBI:59789"/>
        <dbReference type="EC" id="2.1.1.103"/>
    </reaction>
    <physiologicalReaction direction="left-to-right" evidence="8">
        <dbReference type="Rhea" id="RHEA:25322"/>
    </physiologicalReaction>
</comment>
<organism evidence="10 11">
    <name type="scientific">Botrytis tulipae</name>
    <dbReference type="NCBI Taxonomy" id="87230"/>
    <lineage>
        <taxon>Eukaryota</taxon>
        <taxon>Fungi</taxon>
        <taxon>Dikarya</taxon>
        <taxon>Ascomycota</taxon>
        <taxon>Pezizomycotina</taxon>
        <taxon>Leotiomycetes</taxon>
        <taxon>Helotiales</taxon>
        <taxon>Sclerotiniaceae</taxon>
        <taxon>Botrytis</taxon>
    </lineage>
</organism>
<evidence type="ECO:0000259" key="9">
    <source>
        <dbReference type="Pfam" id="PF13649"/>
    </source>
</evidence>
<name>A0A4Z1ENU4_9HELO</name>
<accession>A0A4Z1ENU4</accession>
<dbReference type="PANTHER" id="PTHR44307:SF2">
    <property type="entry name" value="PHOSPHOETHANOLAMINE METHYLTRANSFERASE ISOFORM X1"/>
    <property type="match status" value="1"/>
</dbReference>
<evidence type="ECO:0000256" key="2">
    <source>
        <dbReference type="ARBA" id="ARBA00005189"/>
    </source>
</evidence>
<dbReference type="Proteomes" id="UP000297777">
    <property type="component" value="Unassembled WGS sequence"/>
</dbReference>
<feature type="domain" description="Methyltransferase" evidence="9">
    <location>
        <begin position="77"/>
        <end position="174"/>
    </location>
</feature>
<comment type="pathway">
    <text evidence="1">Phospholipid metabolism; phosphatidylcholine biosynthesis.</text>
</comment>
<dbReference type="GO" id="GO:0000234">
    <property type="term" value="F:phosphoethanolamine N-methyltransferase activity"/>
    <property type="evidence" value="ECO:0007669"/>
    <property type="project" value="UniProtKB-EC"/>
</dbReference>
<dbReference type="InterPro" id="IPR029063">
    <property type="entry name" value="SAM-dependent_MTases_sf"/>
</dbReference>
<comment type="catalytic activity">
    <reaction evidence="6">
        <text>N,N-dimethylethanolamine phosphate + S-adenosyl-L-methionine = phosphocholine + S-adenosyl-L-homocysteine + H(+)</text>
        <dbReference type="Rhea" id="RHEA:25325"/>
        <dbReference type="ChEBI" id="CHEBI:15378"/>
        <dbReference type="ChEBI" id="CHEBI:57856"/>
        <dbReference type="ChEBI" id="CHEBI:58641"/>
        <dbReference type="ChEBI" id="CHEBI:59789"/>
        <dbReference type="ChEBI" id="CHEBI:295975"/>
        <dbReference type="EC" id="2.1.1.103"/>
    </reaction>
    <physiologicalReaction direction="left-to-right" evidence="6">
        <dbReference type="Rhea" id="RHEA:25326"/>
    </physiologicalReaction>
</comment>
<dbReference type="InterPro" id="IPR041698">
    <property type="entry name" value="Methyltransf_25"/>
</dbReference>
<evidence type="ECO:0000256" key="1">
    <source>
        <dbReference type="ARBA" id="ARBA00004969"/>
    </source>
</evidence>
<evidence type="ECO:0000256" key="4">
    <source>
        <dbReference type="ARBA" id="ARBA00022679"/>
    </source>
</evidence>
<keyword evidence="4" id="KW-0808">Transferase</keyword>
<evidence type="ECO:0000256" key="8">
    <source>
        <dbReference type="ARBA" id="ARBA00047841"/>
    </source>
</evidence>
<keyword evidence="3" id="KW-0489">Methyltransferase</keyword>
<evidence type="ECO:0000313" key="10">
    <source>
        <dbReference type="EMBL" id="TGO13964.1"/>
    </source>
</evidence>
<sequence length="265" mass="29127">MSPSAIIDEPDFLSTVVDEAKAAPPSPCPQAPGKGDYPSVEYYDHLAKTYEGAFSHDIGLLEFIERTLRKLPTKAKVLDVGCGTGKPVSYTMAAHGHDLHGVDLSGAMIDLSMKCVPTGSFTQADMLNYTPRFENNNTPPDFDVIFTIFSLFCLSREEMTTMASKISSWLKPNGLWCIGTICAEDFKTTPSMYDADGLCATDVEMMFMGSMCCSMIAFTKQGWESVIAAAGFEIIYTKSDLFTPRPSADIASDDEMHYYIMARKL</sequence>
<dbReference type="AlphaFoldDB" id="A0A4Z1ENU4"/>
<dbReference type="Pfam" id="PF13649">
    <property type="entry name" value="Methyltransf_25"/>
    <property type="match status" value="1"/>
</dbReference>
<dbReference type="CDD" id="cd02440">
    <property type="entry name" value="AdoMet_MTases"/>
    <property type="match status" value="1"/>
</dbReference>
<evidence type="ECO:0000256" key="6">
    <source>
        <dbReference type="ARBA" id="ARBA00047619"/>
    </source>
</evidence>
<proteinExistence type="predicted"/>
<reference evidence="10 11" key="1">
    <citation type="submission" date="2017-12" db="EMBL/GenBank/DDBJ databases">
        <title>Comparative genomics of Botrytis spp.</title>
        <authorList>
            <person name="Valero-Jimenez C.A."/>
            <person name="Tapia P."/>
            <person name="Veloso J."/>
            <person name="Silva-Moreno E."/>
            <person name="Staats M."/>
            <person name="Valdes J.H."/>
            <person name="Van Kan J.A.L."/>
        </authorList>
    </citation>
    <scope>NUCLEOTIDE SEQUENCE [LARGE SCALE GENOMIC DNA]</scope>
    <source>
        <strain evidence="10 11">Bt9001</strain>
    </source>
</reference>
<dbReference type="SUPFAM" id="SSF53335">
    <property type="entry name" value="S-adenosyl-L-methionine-dependent methyltransferases"/>
    <property type="match status" value="1"/>
</dbReference>
<gene>
    <name evidence="10" type="ORF">BTUL_0060g00200</name>
</gene>
<comment type="catalytic activity">
    <reaction evidence="7">
        <text>phosphoethanolamine + S-adenosyl-L-methionine = N-methylethanolamine phosphate + S-adenosyl-L-homocysteine + H(+)</text>
        <dbReference type="Rhea" id="RHEA:20365"/>
        <dbReference type="ChEBI" id="CHEBI:15378"/>
        <dbReference type="ChEBI" id="CHEBI:57781"/>
        <dbReference type="ChEBI" id="CHEBI:57856"/>
        <dbReference type="ChEBI" id="CHEBI:58190"/>
        <dbReference type="ChEBI" id="CHEBI:59789"/>
        <dbReference type="EC" id="2.1.1.103"/>
    </reaction>
    <physiologicalReaction direction="left-to-right" evidence="7">
        <dbReference type="Rhea" id="RHEA:20366"/>
    </physiologicalReaction>
</comment>
<dbReference type="EC" id="2.1.1.103" evidence="5"/>
<dbReference type="EMBL" id="PQXH01000060">
    <property type="protein sequence ID" value="TGO13964.1"/>
    <property type="molecule type" value="Genomic_DNA"/>
</dbReference>
<dbReference type="GO" id="GO:0032259">
    <property type="term" value="P:methylation"/>
    <property type="evidence" value="ECO:0007669"/>
    <property type="project" value="UniProtKB-KW"/>
</dbReference>
<evidence type="ECO:0000256" key="3">
    <source>
        <dbReference type="ARBA" id="ARBA00022603"/>
    </source>
</evidence>
<evidence type="ECO:0000256" key="7">
    <source>
        <dbReference type="ARBA" id="ARBA00047622"/>
    </source>
</evidence>
<comment type="pathway">
    <text evidence="2">Lipid metabolism.</text>
</comment>
<dbReference type="Gene3D" id="3.40.50.150">
    <property type="entry name" value="Vaccinia Virus protein VP39"/>
    <property type="match status" value="1"/>
</dbReference>
<evidence type="ECO:0000313" key="11">
    <source>
        <dbReference type="Proteomes" id="UP000297777"/>
    </source>
</evidence>